<gene>
    <name evidence="6" type="ORF">V8G54_028338</name>
</gene>
<feature type="signal peptide" evidence="4">
    <location>
        <begin position="1"/>
        <end position="24"/>
    </location>
</feature>
<feature type="region of interest" description="Disordered" evidence="3">
    <location>
        <begin position="265"/>
        <end position="285"/>
    </location>
</feature>
<dbReference type="AlphaFoldDB" id="A0AAQ3MS08"/>
<feature type="chain" id="PRO_5043014631" description="Gnk2-homologous domain-containing protein" evidence="4">
    <location>
        <begin position="25"/>
        <end position="650"/>
    </location>
</feature>
<dbReference type="Gene3D" id="1.10.510.10">
    <property type="entry name" value="Transferase(Phosphotransferase) domain 1"/>
    <property type="match status" value="1"/>
</dbReference>
<organism evidence="6 7">
    <name type="scientific">Vigna mungo</name>
    <name type="common">Black gram</name>
    <name type="synonym">Phaseolus mungo</name>
    <dbReference type="NCBI Taxonomy" id="3915"/>
    <lineage>
        <taxon>Eukaryota</taxon>
        <taxon>Viridiplantae</taxon>
        <taxon>Streptophyta</taxon>
        <taxon>Embryophyta</taxon>
        <taxon>Tracheophyta</taxon>
        <taxon>Spermatophyta</taxon>
        <taxon>Magnoliopsida</taxon>
        <taxon>eudicotyledons</taxon>
        <taxon>Gunneridae</taxon>
        <taxon>Pentapetalae</taxon>
        <taxon>rosids</taxon>
        <taxon>fabids</taxon>
        <taxon>Fabales</taxon>
        <taxon>Fabaceae</taxon>
        <taxon>Papilionoideae</taxon>
        <taxon>50 kb inversion clade</taxon>
        <taxon>NPAAA clade</taxon>
        <taxon>indigoferoid/millettioid clade</taxon>
        <taxon>Phaseoleae</taxon>
        <taxon>Vigna</taxon>
    </lineage>
</organism>
<dbReference type="Gene3D" id="3.30.430.20">
    <property type="entry name" value="Gnk2 domain, C-X8-C-X2-C motif"/>
    <property type="match status" value="4"/>
</dbReference>
<feature type="region of interest" description="Disordered" evidence="3">
    <location>
        <begin position="623"/>
        <end position="650"/>
    </location>
</feature>
<dbReference type="InterPro" id="IPR038408">
    <property type="entry name" value="GNK2_sf"/>
</dbReference>
<dbReference type="EMBL" id="CP144692">
    <property type="protein sequence ID" value="WVY96187.1"/>
    <property type="molecule type" value="Genomic_DNA"/>
</dbReference>
<dbReference type="InterPro" id="IPR002902">
    <property type="entry name" value="GNK2"/>
</dbReference>
<feature type="domain" description="Gnk2-homologous" evidence="5">
    <location>
        <begin position="285"/>
        <end position="384"/>
    </location>
</feature>
<name>A0AAQ3MS08_VIGMU</name>
<evidence type="ECO:0000256" key="3">
    <source>
        <dbReference type="SAM" id="MobiDB-lite"/>
    </source>
</evidence>
<evidence type="ECO:0000256" key="2">
    <source>
        <dbReference type="ARBA" id="ARBA00022737"/>
    </source>
</evidence>
<feature type="domain" description="Gnk2-homologous" evidence="5">
    <location>
        <begin position="393"/>
        <end position="503"/>
    </location>
</feature>
<keyword evidence="7" id="KW-1185">Reference proteome</keyword>
<keyword evidence="1 4" id="KW-0732">Signal</keyword>
<evidence type="ECO:0000313" key="6">
    <source>
        <dbReference type="EMBL" id="WVY96187.1"/>
    </source>
</evidence>
<feature type="compositionally biased region" description="Polar residues" evidence="3">
    <location>
        <begin position="626"/>
        <end position="650"/>
    </location>
</feature>
<accession>A0AAQ3MS08</accession>
<dbReference type="CDD" id="cd23509">
    <property type="entry name" value="Gnk2-like"/>
    <property type="match status" value="4"/>
</dbReference>
<dbReference type="Proteomes" id="UP001374535">
    <property type="component" value="Chromosome 9"/>
</dbReference>
<dbReference type="SUPFAM" id="SSF56112">
    <property type="entry name" value="Protein kinase-like (PK-like)"/>
    <property type="match status" value="1"/>
</dbReference>
<feature type="compositionally biased region" description="Polar residues" evidence="3">
    <location>
        <begin position="272"/>
        <end position="281"/>
    </location>
</feature>
<dbReference type="PANTHER" id="PTHR32099:SF110">
    <property type="entry name" value="CYSTEINE-RICH RECEPTOR-KINASE-LIKE PROTEIN"/>
    <property type="match status" value="1"/>
</dbReference>
<dbReference type="Pfam" id="PF01657">
    <property type="entry name" value="Stress-antifung"/>
    <property type="match status" value="4"/>
</dbReference>
<evidence type="ECO:0000256" key="1">
    <source>
        <dbReference type="ARBA" id="ARBA00022729"/>
    </source>
</evidence>
<evidence type="ECO:0000313" key="7">
    <source>
        <dbReference type="Proteomes" id="UP001374535"/>
    </source>
</evidence>
<proteinExistence type="predicted"/>
<feature type="domain" description="Gnk2-homologous" evidence="5">
    <location>
        <begin position="148"/>
        <end position="256"/>
    </location>
</feature>
<protein>
    <recommendedName>
        <fullName evidence="5">Gnk2-homologous domain-containing protein</fullName>
    </recommendedName>
</protein>
<reference evidence="6 7" key="1">
    <citation type="journal article" date="2023" name="Life. Sci Alliance">
        <title>Evolutionary insights into 3D genome organization and epigenetic landscape of Vigna mungo.</title>
        <authorList>
            <person name="Junaid A."/>
            <person name="Singh B."/>
            <person name="Bhatia S."/>
        </authorList>
    </citation>
    <scope>NUCLEOTIDE SEQUENCE [LARGE SCALE GENOMIC DNA]</scope>
    <source>
        <strain evidence="6">Urdbean</strain>
    </source>
</reference>
<dbReference type="PANTHER" id="PTHR32099">
    <property type="entry name" value="CYSTEINE-RICH REPEAT SECRETORY PROTEIN"/>
    <property type="match status" value="1"/>
</dbReference>
<evidence type="ECO:0000256" key="4">
    <source>
        <dbReference type="SAM" id="SignalP"/>
    </source>
</evidence>
<dbReference type="InterPro" id="IPR011009">
    <property type="entry name" value="Kinase-like_dom_sf"/>
</dbReference>
<sequence>MASFNLLHIFTFLSFIINFVPTEAQFDRSTLGPRCAFFNRTTQNSTFAFNLRAILSDLSSNATANNNTFYNTTVATRNHPESTVYGMFFCWGDVPPQLCSQCVATATKAVFSDPDQELMCSLAPDAYINYRDCMIRYSNISFFSTPDLDSGSLSCFSIDVSNKTNLMNLYTKTINQVVEKAANSPVGEKKYATKEARVSGFQTLYCEAQCTPDLSPQDCRKCLNYSVAEAQRICSSDLPMWDGNPSCNMRCDVYPFYRPSTSPPPSGLVEVTHSSNSTDSQGPAYLSHKCSRNETNITTDRTFRSNLKTLFTSLSSKSTSNSGFFNDTVETVSGFFMCFGDLSPTLCELCIKNATQRISSECPSSKEAAIWYNHCLLQYSDHPFLPTLDTTPTYRHFNIVNNFKPNPQQSFFAWTLANSLSQLQSDIAAEHTNTKNCGIKSGKLNDKQTLYTLAQCRPDLSSSDCNTCLDSIIRNEMPWCCLASPEGKVLYPSCYIMFGLSPFNSETSQVEPRKPDSSSPAKGKKNIKFYESFDVGEGIIGYVWKHWNDHEPLSIVDSYIKESYSAMEVLKCIHISLLCVQENPNERPTMPTIISYLNNHSLELPSPLEPTFSFHRCRMDSEIQRQSKPNEASGSSESINGMSTSIFHPR</sequence>
<keyword evidence="2" id="KW-0677">Repeat</keyword>
<evidence type="ECO:0000259" key="5">
    <source>
        <dbReference type="PROSITE" id="PS51473"/>
    </source>
</evidence>
<dbReference type="PROSITE" id="PS51473">
    <property type="entry name" value="GNK2"/>
    <property type="match status" value="4"/>
</dbReference>
<feature type="domain" description="Gnk2-homologous" evidence="5">
    <location>
        <begin position="29"/>
        <end position="142"/>
    </location>
</feature>